<reference evidence="1 2" key="1">
    <citation type="journal article" date="2024" name="Int. J. Syst. Evol. Microbiol.">
        <title>Virgibacillus tibetensis sp. nov., isolated from salt lake on the Tibetan Plateau of China.</title>
        <authorList>
            <person name="Phurbu D."/>
            <person name="Liu Z.-X."/>
            <person name="Wang R."/>
            <person name="Zheng Y.-Y."/>
            <person name="Liu H.-C."/>
            <person name="Zhou Y.-G."/>
            <person name="Yu Y.-J."/>
            <person name="Li A.-H."/>
        </authorList>
    </citation>
    <scope>NUCLEOTIDE SEQUENCE [LARGE SCALE GENOMIC DNA]</scope>
    <source>
        <strain evidence="1 2">C22-A2</strain>
    </source>
</reference>
<sequence>MNKVKVTQDQADAIHQWRTCSDRNDSELVETHIRGWVLESDLSLNELDLDDFIKALYIGYEVEPQFKVGDWVVRENVITKITNINYKLDSEGAITTERFLSWVTDNHLRHATPEEIAEEKERRWWSKHGRENWELKNGDVLDKRNFAYTVRAVDESYVMFNEFATKKTWDELKKDFKVACFAEKRLDKGESK</sequence>
<protein>
    <recommendedName>
        <fullName evidence="3">DUF1642 domain-containing protein</fullName>
    </recommendedName>
</protein>
<organism evidence="1 2">
    <name type="scientific">Virgibacillus tibetensis</name>
    <dbReference type="NCBI Taxonomy" id="3042313"/>
    <lineage>
        <taxon>Bacteria</taxon>
        <taxon>Bacillati</taxon>
        <taxon>Bacillota</taxon>
        <taxon>Bacilli</taxon>
        <taxon>Bacillales</taxon>
        <taxon>Bacillaceae</taxon>
        <taxon>Virgibacillus</taxon>
    </lineage>
</organism>
<name>A0ABU6KA63_9BACI</name>
<dbReference type="RefSeq" id="WP_327605663.1">
    <property type="nucleotide sequence ID" value="NZ_JARZFX010000001.1"/>
</dbReference>
<accession>A0ABU6KA63</accession>
<dbReference type="EMBL" id="JARZFX010000001">
    <property type="protein sequence ID" value="MEC5422090.1"/>
    <property type="molecule type" value="Genomic_DNA"/>
</dbReference>
<evidence type="ECO:0000313" key="1">
    <source>
        <dbReference type="EMBL" id="MEC5422090.1"/>
    </source>
</evidence>
<proteinExistence type="predicted"/>
<evidence type="ECO:0000313" key="2">
    <source>
        <dbReference type="Proteomes" id="UP001335737"/>
    </source>
</evidence>
<dbReference type="Proteomes" id="UP001335737">
    <property type="component" value="Unassembled WGS sequence"/>
</dbReference>
<comment type="caution">
    <text evidence="1">The sequence shown here is derived from an EMBL/GenBank/DDBJ whole genome shotgun (WGS) entry which is preliminary data.</text>
</comment>
<keyword evidence="2" id="KW-1185">Reference proteome</keyword>
<evidence type="ECO:0008006" key="3">
    <source>
        <dbReference type="Google" id="ProtNLM"/>
    </source>
</evidence>
<gene>
    <name evidence="1" type="ORF">QGM71_01105</name>
</gene>